<comment type="catalytic activity">
    <reaction evidence="1 19">
        <text>1-(5-phospho-beta-D-ribosyl)-5'-AMP + H2O = 1-(5-phospho-beta-D-ribosyl)-5-[(5-phospho-beta-D-ribosylamino)methylideneamino]imidazole-4-carboxamide</text>
        <dbReference type="Rhea" id="RHEA:20049"/>
        <dbReference type="ChEBI" id="CHEBI:15377"/>
        <dbReference type="ChEBI" id="CHEBI:58435"/>
        <dbReference type="ChEBI" id="CHEBI:59457"/>
        <dbReference type="EC" id="3.5.4.19"/>
    </reaction>
</comment>
<dbReference type="CDD" id="cd11546">
    <property type="entry name" value="NTP-PPase_His4"/>
    <property type="match status" value="1"/>
</dbReference>
<comment type="pathway">
    <text evidence="4">Amino-acid biosynthesis; L-histidine biosynthesis; L-histidine from 5-phospho-alpha-D-ribose 1-diphosphate: step 9/9.</text>
</comment>
<evidence type="ECO:0000256" key="6">
    <source>
        <dbReference type="ARBA" id="ARBA00005204"/>
    </source>
</evidence>
<evidence type="ECO:0000256" key="2">
    <source>
        <dbReference type="ARBA" id="ARBA00001460"/>
    </source>
</evidence>
<dbReference type="PIRSF" id="PIRSF001257">
    <property type="entry name" value="His_trifunctional"/>
    <property type="match status" value="1"/>
</dbReference>
<evidence type="ECO:0000256" key="18">
    <source>
        <dbReference type="ARBA" id="ARBA00049489"/>
    </source>
</evidence>
<comment type="similarity">
    <text evidence="7 19">In the C-terminal section; belongs to the histidinol dehydrogenase family.</text>
</comment>
<dbReference type="Pfam" id="PF00815">
    <property type="entry name" value="Histidinol_dh"/>
    <property type="match status" value="1"/>
</dbReference>
<evidence type="ECO:0000256" key="19">
    <source>
        <dbReference type="PIRNR" id="PIRNR001257"/>
    </source>
</evidence>
<comment type="cofactor">
    <cofactor evidence="3">
        <name>Zn(2+)</name>
        <dbReference type="ChEBI" id="CHEBI:29105"/>
    </cofactor>
</comment>
<keyword evidence="17" id="KW-0511">Multifunctional enzyme</keyword>
<evidence type="ECO:0000256" key="20">
    <source>
        <dbReference type="SAM" id="MobiDB-lite"/>
    </source>
</evidence>
<dbReference type="InterPro" id="IPR002496">
    <property type="entry name" value="PRib_AMP_CycHydrolase_dom"/>
</dbReference>
<dbReference type="InterPro" id="IPR016298">
    <property type="entry name" value="Histidine_synth_trifunct"/>
</dbReference>
<feature type="domain" description="Phosphoribosyl-AMP cyclohydrolase" evidence="21">
    <location>
        <begin position="200"/>
        <end position="271"/>
    </location>
</feature>
<dbReference type="NCBIfam" id="TIGR00069">
    <property type="entry name" value="hisD"/>
    <property type="match status" value="1"/>
</dbReference>
<dbReference type="SUPFAM" id="SSF101386">
    <property type="entry name" value="all-alpha NTP pyrophosphatases"/>
    <property type="match status" value="1"/>
</dbReference>
<dbReference type="PRINTS" id="PR00083">
    <property type="entry name" value="HOLDHDRGNASE"/>
</dbReference>
<evidence type="ECO:0000313" key="23">
    <source>
        <dbReference type="Proteomes" id="UP001498771"/>
    </source>
</evidence>
<evidence type="ECO:0000256" key="14">
    <source>
        <dbReference type="ARBA" id="ARBA00023002"/>
    </source>
</evidence>
<dbReference type="EC" id="1.1.1.23" evidence="19"/>
<keyword evidence="10 19" id="KW-0547">Nucleotide-binding</keyword>
<dbReference type="Gene3D" id="3.10.20.810">
    <property type="entry name" value="Phosphoribosyl-AMP cyclohydrolase"/>
    <property type="match status" value="1"/>
</dbReference>
<gene>
    <name evidence="22" type="ORF">BZA70DRAFT_283424</name>
</gene>
<protein>
    <recommendedName>
        <fullName evidence="19">Histidine biosynthesis trifunctional protein</fullName>
    </recommendedName>
    <domain>
        <recommendedName>
            <fullName evidence="19">Phosphoribosyl-AMP cyclohydrolase</fullName>
            <ecNumber evidence="19">3.5.4.19</ecNumber>
        </recommendedName>
    </domain>
    <domain>
        <recommendedName>
            <fullName evidence="19">Phosphoribosyl-ATP pyrophosphohydrolase</fullName>
            <ecNumber evidence="19">3.6.1.31</ecNumber>
        </recommendedName>
    </domain>
    <domain>
        <recommendedName>
            <fullName evidence="19">Histidinol dehydrogenase</fullName>
            <shortName evidence="19">HDH</shortName>
            <ecNumber evidence="19">1.1.1.23</ecNumber>
        </recommendedName>
    </domain>
</protein>
<keyword evidence="14 19" id="KW-0560">Oxidoreductase</keyword>
<comment type="caution">
    <text evidence="22">The sequence shown here is derived from an EMBL/GenBank/DDBJ whole genome shotgun (WGS) entry which is preliminary data.</text>
</comment>
<dbReference type="Proteomes" id="UP001498771">
    <property type="component" value="Unassembled WGS sequence"/>
</dbReference>
<evidence type="ECO:0000313" key="22">
    <source>
        <dbReference type="EMBL" id="KAK7203324.1"/>
    </source>
</evidence>
<organism evidence="22 23">
    <name type="scientific">Myxozyma melibiosi</name>
    <dbReference type="NCBI Taxonomy" id="54550"/>
    <lineage>
        <taxon>Eukaryota</taxon>
        <taxon>Fungi</taxon>
        <taxon>Dikarya</taxon>
        <taxon>Ascomycota</taxon>
        <taxon>Saccharomycotina</taxon>
        <taxon>Lipomycetes</taxon>
        <taxon>Lipomycetales</taxon>
        <taxon>Lipomycetaceae</taxon>
        <taxon>Myxozyma</taxon>
    </lineage>
</organism>
<dbReference type="SUPFAM" id="SSF53720">
    <property type="entry name" value="ALDH-like"/>
    <property type="match status" value="1"/>
</dbReference>
<dbReference type="PANTHER" id="PTHR21256:SF2">
    <property type="entry name" value="HISTIDINE BIOSYNTHESIS TRIFUNCTIONAL PROTEIN"/>
    <property type="match status" value="1"/>
</dbReference>
<dbReference type="InterPro" id="IPR038019">
    <property type="entry name" value="PRib_AMP_CycHydrolase_sf"/>
</dbReference>
<keyword evidence="13 19" id="KW-0067">ATP-binding</keyword>
<dbReference type="InterPro" id="IPR012131">
    <property type="entry name" value="Hstdl_DH"/>
</dbReference>
<evidence type="ECO:0000256" key="10">
    <source>
        <dbReference type="ARBA" id="ARBA00022741"/>
    </source>
</evidence>
<evidence type="ECO:0000256" key="8">
    <source>
        <dbReference type="ARBA" id="ARBA00022605"/>
    </source>
</evidence>
<accession>A0ABR1F0F7</accession>
<evidence type="ECO:0000256" key="9">
    <source>
        <dbReference type="ARBA" id="ARBA00022723"/>
    </source>
</evidence>
<dbReference type="InterPro" id="IPR021130">
    <property type="entry name" value="PRib-ATP_PPHydrolase-like"/>
</dbReference>
<dbReference type="CDD" id="cd06572">
    <property type="entry name" value="Histidinol_dh"/>
    <property type="match status" value="1"/>
</dbReference>
<dbReference type="InterPro" id="IPR016161">
    <property type="entry name" value="Ald_DH/histidinol_DH"/>
</dbReference>
<dbReference type="Pfam" id="PF01502">
    <property type="entry name" value="PRA-CH"/>
    <property type="match status" value="1"/>
</dbReference>
<name>A0ABR1F0F7_9ASCO</name>
<evidence type="ECO:0000256" key="12">
    <source>
        <dbReference type="ARBA" id="ARBA00022833"/>
    </source>
</evidence>
<comment type="catalytic activity">
    <reaction evidence="2 19">
        <text>1-(5-phospho-beta-D-ribosyl)-ATP + H2O = 1-(5-phospho-beta-D-ribosyl)-5'-AMP + diphosphate + H(+)</text>
        <dbReference type="Rhea" id="RHEA:22828"/>
        <dbReference type="ChEBI" id="CHEBI:15377"/>
        <dbReference type="ChEBI" id="CHEBI:15378"/>
        <dbReference type="ChEBI" id="CHEBI:33019"/>
        <dbReference type="ChEBI" id="CHEBI:59457"/>
        <dbReference type="ChEBI" id="CHEBI:73183"/>
        <dbReference type="EC" id="3.6.1.31"/>
    </reaction>
</comment>
<dbReference type="SUPFAM" id="SSF141734">
    <property type="entry name" value="HisI-like"/>
    <property type="match status" value="1"/>
</dbReference>
<evidence type="ECO:0000256" key="5">
    <source>
        <dbReference type="ARBA" id="ARBA00005169"/>
    </source>
</evidence>
<evidence type="ECO:0000256" key="16">
    <source>
        <dbReference type="ARBA" id="ARBA00023102"/>
    </source>
</evidence>
<comment type="pathway">
    <text evidence="5">Amino-acid biosynthesis; L-histidine biosynthesis; L-histidine from 5-phospho-alpha-D-ribose 1-diphosphate: step 3/9.</text>
</comment>
<dbReference type="GeneID" id="90038944"/>
<proteinExistence type="inferred from homology"/>
<keyword evidence="8 19" id="KW-0028">Amino-acid biosynthesis</keyword>
<keyword evidence="12" id="KW-0862">Zinc</keyword>
<keyword evidence="9" id="KW-0479">Metal-binding</keyword>
<dbReference type="Gene3D" id="1.20.5.1300">
    <property type="match status" value="1"/>
</dbReference>
<evidence type="ECO:0000259" key="21">
    <source>
        <dbReference type="Pfam" id="PF01502"/>
    </source>
</evidence>
<comment type="catalytic activity">
    <reaction evidence="18 19">
        <text>L-histidinol + 2 NAD(+) + H2O = L-histidine + 2 NADH + 3 H(+)</text>
        <dbReference type="Rhea" id="RHEA:20641"/>
        <dbReference type="ChEBI" id="CHEBI:15377"/>
        <dbReference type="ChEBI" id="CHEBI:15378"/>
        <dbReference type="ChEBI" id="CHEBI:57540"/>
        <dbReference type="ChEBI" id="CHEBI:57595"/>
        <dbReference type="ChEBI" id="CHEBI:57699"/>
        <dbReference type="ChEBI" id="CHEBI:57945"/>
        <dbReference type="EC" id="1.1.1.23"/>
    </reaction>
</comment>
<dbReference type="PANTHER" id="PTHR21256">
    <property type="entry name" value="HISTIDINOL DEHYDROGENASE HDH"/>
    <property type="match status" value="1"/>
</dbReference>
<reference evidence="22 23" key="1">
    <citation type="submission" date="2024-03" db="EMBL/GenBank/DDBJ databases">
        <title>Genome-scale model development and genomic sequencing of the oleaginous clade Lipomyces.</title>
        <authorList>
            <consortium name="Lawrence Berkeley National Laboratory"/>
            <person name="Czajka J.J."/>
            <person name="Han Y."/>
            <person name="Kim J."/>
            <person name="Mondo S.J."/>
            <person name="Hofstad B.A."/>
            <person name="Robles A."/>
            <person name="Haridas S."/>
            <person name="Riley R."/>
            <person name="LaButti K."/>
            <person name="Pangilinan J."/>
            <person name="Andreopoulos W."/>
            <person name="Lipzen A."/>
            <person name="Yan J."/>
            <person name="Wang M."/>
            <person name="Ng V."/>
            <person name="Grigoriev I.V."/>
            <person name="Spatafora J.W."/>
            <person name="Magnuson J.K."/>
            <person name="Baker S.E."/>
            <person name="Pomraning K.R."/>
        </authorList>
    </citation>
    <scope>NUCLEOTIDE SEQUENCE [LARGE SCALE GENOMIC DNA]</scope>
    <source>
        <strain evidence="22 23">Phaff 52-87</strain>
    </source>
</reference>
<keyword evidence="23" id="KW-1185">Reference proteome</keyword>
<comment type="pathway">
    <text evidence="6">Amino-acid biosynthesis; L-histidine biosynthesis; L-histidine from 5-phospho-alpha-D-ribose 1-diphosphate: step 2/9.</text>
</comment>
<evidence type="ECO:0000256" key="13">
    <source>
        <dbReference type="ARBA" id="ARBA00022840"/>
    </source>
</evidence>
<evidence type="ECO:0000256" key="7">
    <source>
        <dbReference type="ARBA" id="ARBA00008260"/>
    </source>
</evidence>
<dbReference type="HAMAP" id="MF_01024">
    <property type="entry name" value="HisD"/>
    <property type="match status" value="1"/>
</dbReference>
<evidence type="ECO:0000256" key="11">
    <source>
        <dbReference type="ARBA" id="ARBA00022801"/>
    </source>
</evidence>
<evidence type="ECO:0000256" key="1">
    <source>
        <dbReference type="ARBA" id="ARBA00000024"/>
    </source>
</evidence>
<keyword evidence="16 19" id="KW-0368">Histidine biosynthesis</keyword>
<keyword evidence="15 19" id="KW-0520">NAD</keyword>
<dbReference type="EMBL" id="JBBJBU010000012">
    <property type="protein sequence ID" value="KAK7203324.1"/>
    <property type="molecule type" value="Genomic_DNA"/>
</dbReference>
<feature type="region of interest" description="Disordered" evidence="20">
    <location>
        <begin position="367"/>
        <end position="393"/>
    </location>
</feature>
<dbReference type="Pfam" id="PF01503">
    <property type="entry name" value="PRA-PH"/>
    <property type="match status" value="1"/>
</dbReference>
<sequence>MSVVPEYTAATLQSLPGSRLAVLGAAFVRVASSADVVAVKTFVAENFGAVEFYAILPSGVSVDEAIALLDAGVEAVVVAAADELLAAGVPASRIILSSATASAVESAAGLFVDEAAAKTAKLSDKQTLYVALSAPKLELVKALPASSVVVVPAESLSTELETLAGKLSVADVVVSKLVSDRTDGLFSTLVVDARDTALGLVYSSAESVANAIATSTGVYQSRKRGLWFKGATSGAVQKLLKISADCDSDCLKFVVEQSGAGFCHKETASCFGSVSGISALEKTLVSRKESAPEGSYTKRLFTDEKLLHAKIMEEAEELTTAKSKSEIAWELADLVYFAMTKAVQNGVSWTDVENNLDAKSKKITRRKGDAKGKWAPKEEPKPEEKKVEEEKKEDNGRIALTRYNVADVSAKALDDLLRRPAQKNANIMNLVTPIVEAVRTRGDAALLEFTAKFEKAHLKSPVLKAPFPAELMALDEKTKAAIDMSIENVRKFHAGQLEKEPLVVETQPGVVCSRFARPIETVGLYVPGGTAILPSTALMLGVPAQVAGCKNIIIASPPKADGTLTPEVVYVAHKVGASMILLAGGSQAVAAMAYGTESVPKVNKILGPGNQFVTAAKMLVQNDTSALVSIDMPAGPSEVLVVADKYANPAFVASDLLSQAEHGVDSQVILIAVDLTEAELQKIEDEVHEQAMRLPRVDIVRGAIAHSRTFSVKTVEDAIALSNKYAPEHLILQIEDAAKYVDLVQHAGSVFVGAWSPESCGDYSSGTNHTLPTYGYATVYSGVNTGSFMKHLTSQELTPKGLEIIGPAVVRLADVEGLDAHGNAVRVRLTHLAKTKTEEVLARV</sequence>
<dbReference type="EC" id="3.5.4.19" evidence="19"/>
<dbReference type="PROSITE" id="PS00611">
    <property type="entry name" value="HISOL_DEHYDROGENASE"/>
    <property type="match status" value="1"/>
</dbReference>
<evidence type="ECO:0000256" key="4">
    <source>
        <dbReference type="ARBA" id="ARBA00004940"/>
    </source>
</evidence>
<evidence type="ECO:0000256" key="17">
    <source>
        <dbReference type="ARBA" id="ARBA00023268"/>
    </source>
</evidence>
<dbReference type="Gene3D" id="1.10.287.1080">
    <property type="entry name" value="MazG-like"/>
    <property type="match status" value="1"/>
</dbReference>
<keyword evidence="11 19" id="KW-0378">Hydrolase</keyword>
<dbReference type="RefSeq" id="XP_064766357.1">
    <property type="nucleotide sequence ID" value="XM_064913432.1"/>
</dbReference>
<evidence type="ECO:0000256" key="15">
    <source>
        <dbReference type="ARBA" id="ARBA00023027"/>
    </source>
</evidence>
<dbReference type="Gene3D" id="3.40.50.1980">
    <property type="entry name" value="Nitrogenase molybdenum iron protein domain"/>
    <property type="match status" value="2"/>
</dbReference>
<dbReference type="NCBIfam" id="TIGR03188">
    <property type="entry name" value="histidine_hisI"/>
    <property type="match status" value="1"/>
</dbReference>
<dbReference type="EC" id="3.6.1.31" evidence="19"/>
<dbReference type="InterPro" id="IPR008179">
    <property type="entry name" value="HisE"/>
</dbReference>
<dbReference type="InterPro" id="IPR001692">
    <property type="entry name" value="Histidinol_DH_CS"/>
</dbReference>
<evidence type="ECO:0000256" key="3">
    <source>
        <dbReference type="ARBA" id="ARBA00001947"/>
    </source>
</evidence>